<reference evidence="2 3" key="1">
    <citation type="journal article" date="2017" name="Nat. Ecol. Evol.">
        <title>Scallop genome provides insights into evolution of bilaterian karyotype and development.</title>
        <authorList>
            <person name="Wang S."/>
            <person name="Zhang J."/>
            <person name="Jiao W."/>
            <person name="Li J."/>
            <person name="Xun X."/>
            <person name="Sun Y."/>
            <person name="Guo X."/>
            <person name="Huan P."/>
            <person name="Dong B."/>
            <person name="Zhang L."/>
            <person name="Hu X."/>
            <person name="Sun X."/>
            <person name="Wang J."/>
            <person name="Zhao C."/>
            <person name="Wang Y."/>
            <person name="Wang D."/>
            <person name="Huang X."/>
            <person name="Wang R."/>
            <person name="Lv J."/>
            <person name="Li Y."/>
            <person name="Zhang Z."/>
            <person name="Liu B."/>
            <person name="Lu W."/>
            <person name="Hui Y."/>
            <person name="Liang J."/>
            <person name="Zhou Z."/>
            <person name="Hou R."/>
            <person name="Li X."/>
            <person name="Liu Y."/>
            <person name="Li H."/>
            <person name="Ning X."/>
            <person name="Lin Y."/>
            <person name="Zhao L."/>
            <person name="Xing Q."/>
            <person name="Dou J."/>
            <person name="Li Y."/>
            <person name="Mao J."/>
            <person name="Guo H."/>
            <person name="Dou H."/>
            <person name="Li T."/>
            <person name="Mu C."/>
            <person name="Jiang W."/>
            <person name="Fu Q."/>
            <person name="Fu X."/>
            <person name="Miao Y."/>
            <person name="Liu J."/>
            <person name="Yu Q."/>
            <person name="Li R."/>
            <person name="Liao H."/>
            <person name="Li X."/>
            <person name="Kong Y."/>
            <person name="Jiang Z."/>
            <person name="Chourrout D."/>
            <person name="Li R."/>
            <person name="Bao Z."/>
        </authorList>
    </citation>
    <scope>NUCLEOTIDE SEQUENCE [LARGE SCALE GENOMIC DNA]</scope>
    <source>
        <strain evidence="2 3">PY_sf001</strain>
    </source>
</reference>
<dbReference type="STRING" id="6573.A0A210QYU1"/>
<gene>
    <name evidence="2" type="ORF">KP79_PYT15899</name>
</gene>
<organism evidence="2 3">
    <name type="scientific">Mizuhopecten yessoensis</name>
    <name type="common">Japanese scallop</name>
    <name type="synonym">Patinopecten yessoensis</name>
    <dbReference type="NCBI Taxonomy" id="6573"/>
    <lineage>
        <taxon>Eukaryota</taxon>
        <taxon>Metazoa</taxon>
        <taxon>Spiralia</taxon>
        <taxon>Lophotrochozoa</taxon>
        <taxon>Mollusca</taxon>
        <taxon>Bivalvia</taxon>
        <taxon>Autobranchia</taxon>
        <taxon>Pteriomorphia</taxon>
        <taxon>Pectinida</taxon>
        <taxon>Pectinoidea</taxon>
        <taxon>Pectinidae</taxon>
        <taxon>Mizuhopecten</taxon>
    </lineage>
</organism>
<dbReference type="SUPFAM" id="SSF54529">
    <property type="entry name" value="Mitochondrial glycoprotein MAM33-like"/>
    <property type="match status" value="1"/>
</dbReference>
<dbReference type="GO" id="GO:0042256">
    <property type="term" value="P:cytosolic ribosome assembly"/>
    <property type="evidence" value="ECO:0007669"/>
    <property type="project" value="TreeGrafter"/>
</dbReference>
<dbReference type="Pfam" id="PF02330">
    <property type="entry name" value="MAM33"/>
    <property type="match status" value="1"/>
</dbReference>
<dbReference type="PANTHER" id="PTHR10826">
    <property type="entry name" value="COMPLEMENT COMPONENT 1"/>
    <property type="match status" value="1"/>
</dbReference>
<proteinExistence type="inferred from homology"/>
<evidence type="ECO:0000313" key="3">
    <source>
        <dbReference type="Proteomes" id="UP000242188"/>
    </source>
</evidence>
<dbReference type="Gene3D" id="3.10.280.10">
    <property type="entry name" value="Mitochondrial glycoprotein"/>
    <property type="match status" value="1"/>
</dbReference>
<keyword evidence="2" id="KW-0489">Methyltransferase</keyword>
<sequence>MAGVIARSLSRTTSSLLQKSHLTKQLSRTTAKTYSQLHRSSRSLLVTSRQPNLAIHGKTCRCCLHTQDDLEFSRFLADEISDEEKTRKPLPGVLDWKITKENAEVKLEKNVDNESVTITFNVNNATGGDRLMEEGEGEEGEIETDPPFNVEIKKATGKIMYLECALIPSGDQPKGEGEDEVADAFEITSVTMDEGKLEDGSYTMFSETMDGQVYDKLMDLLDNRGVGDELITAMRDYCKTYDHHLYVNLLSKMKEFVDEK</sequence>
<dbReference type="GO" id="GO:0008168">
    <property type="term" value="F:methyltransferase activity"/>
    <property type="evidence" value="ECO:0007669"/>
    <property type="project" value="UniProtKB-KW"/>
</dbReference>
<evidence type="ECO:0000256" key="1">
    <source>
        <dbReference type="ARBA" id="ARBA00005457"/>
    </source>
</evidence>
<dbReference type="EMBL" id="NEDP02001192">
    <property type="protein sequence ID" value="OWF53894.1"/>
    <property type="molecule type" value="Genomic_DNA"/>
</dbReference>
<dbReference type="PANTHER" id="PTHR10826:SF1">
    <property type="entry name" value="COMPLEMENT COMPONENT 1 Q SUBCOMPONENT-BINDING PROTEIN, MITOCHONDRIAL"/>
    <property type="match status" value="1"/>
</dbReference>
<evidence type="ECO:0000313" key="2">
    <source>
        <dbReference type="EMBL" id="OWF53894.1"/>
    </source>
</evidence>
<dbReference type="Proteomes" id="UP000242188">
    <property type="component" value="Unassembled WGS sequence"/>
</dbReference>
<protein>
    <submittedName>
        <fullName evidence="2">N-lysine methyltransferase SETD8-B</fullName>
    </submittedName>
</protein>
<comment type="similarity">
    <text evidence="1">Belongs to the MAM33 family.</text>
</comment>
<keyword evidence="2" id="KW-0808">Transferase</keyword>
<dbReference type="InterPro" id="IPR003428">
    <property type="entry name" value="MAM33"/>
</dbReference>
<dbReference type="OrthoDB" id="278212at2759"/>
<keyword evidence="3" id="KW-1185">Reference proteome</keyword>
<dbReference type="AlphaFoldDB" id="A0A210QYU1"/>
<comment type="caution">
    <text evidence="2">The sequence shown here is derived from an EMBL/GenBank/DDBJ whole genome shotgun (WGS) entry which is preliminary data.</text>
</comment>
<dbReference type="GO" id="GO:0032259">
    <property type="term" value="P:methylation"/>
    <property type="evidence" value="ECO:0007669"/>
    <property type="project" value="UniProtKB-KW"/>
</dbReference>
<name>A0A210QYU1_MIZYE</name>
<dbReference type="InterPro" id="IPR036561">
    <property type="entry name" value="MAM33_sf"/>
</dbReference>
<dbReference type="GO" id="GO:0005759">
    <property type="term" value="C:mitochondrial matrix"/>
    <property type="evidence" value="ECO:0007669"/>
    <property type="project" value="InterPro"/>
</dbReference>
<accession>A0A210QYU1</accession>